<feature type="region of interest" description="Disordered" evidence="1">
    <location>
        <begin position="247"/>
        <end position="268"/>
    </location>
</feature>
<evidence type="ECO:0000313" key="3">
    <source>
        <dbReference type="EMBL" id="CAG2061046.1"/>
    </source>
</evidence>
<evidence type="ECO:0000313" key="4">
    <source>
        <dbReference type="Proteomes" id="UP001153148"/>
    </source>
</evidence>
<evidence type="ECO:0000259" key="2">
    <source>
        <dbReference type="PROSITE" id="PS00028"/>
    </source>
</evidence>
<organism evidence="3 4">
    <name type="scientific">Timema podura</name>
    <name type="common">Walking stick</name>
    <dbReference type="NCBI Taxonomy" id="61482"/>
    <lineage>
        <taxon>Eukaryota</taxon>
        <taxon>Metazoa</taxon>
        <taxon>Ecdysozoa</taxon>
        <taxon>Arthropoda</taxon>
        <taxon>Hexapoda</taxon>
        <taxon>Insecta</taxon>
        <taxon>Pterygota</taxon>
        <taxon>Neoptera</taxon>
        <taxon>Polyneoptera</taxon>
        <taxon>Phasmatodea</taxon>
        <taxon>Timematodea</taxon>
        <taxon>Timematoidea</taxon>
        <taxon>Timematidae</taxon>
        <taxon>Timema</taxon>
    </lineage>
</organism>
<evidence type="ECO:0000256" key="1">
    <source>
        <dbReference type="SAM" id="MobiDB-lite"/>
    </source>
</evidence>
<reference evidence="3" key="1">
    <citation type="submission" date="2021-03" db="EMBL/GenBank/DDBJ databases">
        <authorList>
            <person name="Tran Van P."/>
        </authorList>
    </citation>
    <scope>NUCLEOTIDE SEQUENCE</scope>
</reference>
<accession>A0ABN7P656</accession>
<feature type="compositionally biased region" description="Polar residues" evidence="1">
    <location>
        <begin position="247"/>
        <end position="267"/>
    </location>
</feature>
<gene>
    <name evidence="3" type="ORF">TPAB3V08_LOCUS8001</name>
</gene>
<protein>
    <recommendedName>
        <fullName evidence="2">C2H2-type domain-containing protein</fullName>
    </recommendedName>
</protein>
<dbReference type="Gene3D" id="3.30.160.60">
    <property type="entry name" value="Classic Zinc Finger"/>
    <property type="match status" value="1"/>
</dbReference>
<comment type="caution">
    <text evidence="3">The sequence shown here is derived from an EMBL/GenBank/DDBJ whole genome shotgun (WGS) entry which is preliminary data.</text>
</comment>
<dbReference type="InterPro" id="IPR036236">
    <property type="entry name" value="Znf_C2H2_sf"/>
</dbReference>
<keyword evidence="4" id="KW-1185">Reference proteome</keyword>
<name>A0ABN7P656_TIMPD</name>
<dbReference type="InterPro" id="IPR013087">
    <property type="entry name" value="Znf_C2H2_type"/>
</dbReference>
<dbReference type="Proteomes" id="UP001153148">
    <property type="component" value="Unassembled WGS sequence"/>
</dbReference>
<feature type="domain" description="C2H2-type" evidence="2">
    <location>
        <begin position="187"/>
        <end position="208"/>
    </location>
</feature>
<sequence length="400" mass="44127">MLYRLVLAHFRQYTTVTIVAQSYPERVYTVPTNHCPYYSKCLSGQYTVAGVTTTRRSYGSAWGYIIWSGSFSKPSEVSCELSVSTTEAKTEAMSDLPHDGTWCINPVSDEQQTIYKPEEANCKTSNSNMADLTLEPPTWPDVSLKISSIIPLKDQLDKFGLDEHSLIAEYLDEQGENVKVEVFTYFCSYCNDTIVDTNSLLSHQYMTHPEKVFKCTVCGPAVVLSKSKPSSDRFLCDKHTMQPSWETSETSEYLTDSSTPEMSSPSMRVSIPSDDFTSLEISLDGDLPYLFDNLFPLDKTMPEEDDRIVDSFPSFNIPFVDMPKDTSDLVDVFIPTIASTTVVASIPTNTSINTVASTPTNTSTQVTASIPADITPLTVSIPADITPATASIPADITPVT</sequence>
<dbReference type="PROSITE" id="PS00028">
    <property type="entry name" value="ZINC_FINGER_C2H2_1"/>
    <property type="match status" value="1"/>
</dbReference>
<dbReference type="EMBL" id="CAJPIN010014410">
    <property type="protein sequence ID" value="CAG2061046.1"/>
    <property type="molecule type" value="Genomic_DNA"/>
</dbReference>
<dbReference type="SUPFAM" id="SSF57667">
    <property type="entry name" value="beta-beta-alpha zinc fingers"/>
    <property type="match status" value="1"/>
</dbReference>
<proteinExistence type="predicted"/>
<feature type="non-terminal residue" evidence="3">
    <location>
        <position position="400"/>
    </location>
</feature>